<dbReference type="InterPro" id="IPR036726">
    <property type="entry name" value="GTP1_OBG_dom_sf"/>
</dbReference>
<dbReference type="SUPFAM" id="SSF52540">
    <property type="entry name" value="P-loop containing nucleoside triphosphate hydrolases"/>
    <property type="match status" value="1"/>
</dbReference>
<dbReference type="InterPro" id="IPR006073">
    <property type="entry name" value="GTP-bd"/>
</dbReference>
<dbReference type="InterPro" id="IPR014100">
    <property type="entry name" value="GTP-bd_Obg/CgtA"/>
</dbReference>
<dbReference type="PANTHER" id="PTHR11702:SF31">
    <property type="entry name" value="MITOCHONDRIAL RIBOSOME-ASSOCIATED GTPASE 2"/>
    <property type="match status" value="1"/>
</dbReference>
<comment type="caution">
    <text evidence="11">The sequence shown here is derived from an EMBL/GenBank/DDBJ whole genome shotgun (WGS) entry which is preliminary data.</text>
</comment>
<reference evidence="11 12" key="1">
    <citation type="submission" date="2018-08" db="EMBL/GenBank/DDBJ databases">
        <title>A genome reference for cultivated species of the human gut microbiota.</title>
        <authorList>
            <person name="Zou Y."/>
            <person name="Xue W."/>
            <person name="Luo G."/>
        </authorList>
    </citation>
    <scope>NUCLEOTIDE SEQUENCE [LARGE SCALE GENOMIC DNA]</scope>
    <source>
        <strain evidence="11 12">AF42-9</strain>
    </source>
</reference>
<keyword evidence="7 8" id="KW-0342">GTP-binding</keyword>
<dbReference type="AlphaFoldDB" id="A0A3R6JE84"/>
<evidence type="ECO:0000256" key="5">
    <source>
        <dbReference type="ARBA" id="ARBA00022801"/>
    </source>
</evidence>
<evidence type="ECO:0000256" key="1">
    <source>
        <dbReference type="ARBA" id="ARBA00007699"/>
    </source>
</evidence>
<proteinExistence type="inferred from homology"/>
<evidence type="ECO:0000256" key="7">
    <source>
        <dbReference type="ARBA" id="ARBA00023134"/>
    </source>
</evidence>
<dbReference type="SUPFAM" id="SSF82051">
    <property type="entry name" value="Obg GTP-binding protein N-terminal domain"/>
    <property type="match status" value="1"/>
</dbReference>
<keyword evidence="6 8" id="KW-0460">Magnesium</keyword>
<dbReference type="GO" id="GO:0042254">
    <property type="term" value="P:ribosome biogenesis"/>
    <property type="evidence" value="ECO:0007669"/>
    <property type="project" value="UniProtKB-UniRule"/>
</dbReference>
<feature type="binding site" evidence="8">
    <location>
        <begin position="283"/>
        <end position="286"/>
    </location>
    <ligand>
        <name>GTP</name>
        <dbReference type="ChEBI" id="CHEBI:37565"/>
    </ligand>
</feature>
<evidence type="ECO:0000256" key="2">
    <source>
        <dbReference type="ARBA" id="ARBA00022490"/>
    </source>
</evidence>
<dbReference type="OrthoDB" id="9807318at2"/>
<dbReference type="PROSITE" id="PS51710">
    <property type="entry name" value="G_OBG"/>
    <property type="match status" value="1"/>
</dbReference>
<dbReference type="EMBL" id="QRNO01000004">
    <property type="protein sequence ID" value="RHK52654.1"/>
    <property type="molecule type" value="Genomic_DNA"/>
</dbReference>
<accession>A0A3R6JE84</accession>
<dbReference type="Pfam" id="PF01018">
    <property type="entry name" value="GTP1_OBG"/>
    <property type="match status" value="1"/>
</dbReference>
<organism evidence="11 12">
    <name type="scientific">Leyella stercorea</name>
    <dbReference type="NCBI Taxonomy" id="363265"/>
    <lineage>
        <taxon>Bacteria</taxon>
        <taxon>Pseudomonadati</taxon>
        <taxon>Bacteroidota</taxon>
        <taxon>Bacteroidia</taxon>
        <taxon>Bacteroidales</taxon>
        <taxon>Prevotellaceae</taxon>
        <taxon>Leyella</taxon>
    </lineage>
</organism>
<dbReference type="NCBIfam" id="NF008956">
    <property type="entry name" value="PRK12299.1"/>
    <property type="match status" value="1"/>
</dbReference>
<comment type="cofactor">
    <cofactor evidence="8">
        <name>Mg(2+)</name>
        <dbReference type="ChEBI" id="CHEBI:18420"/>
    </cofactor>
</comment>
<dbReference type="Pfam" id="PF01926">
    <property type="entry name" value="MMR_HSR1"/>
    <property type="match status" value="1"/>
</dbReference>
<dbReference type="InterPro" id="IPR006074">
    <property type="entry name" value="GTP1-OBG_CS"/>
</dbReference>
<keyword evidence="3 8" id="KW-0479">Metal-binding</keyword>
<feature type="domain" description="OBG-type G" evidence="9">
    <location>
        <begin position="163"/>
        <end position="329"/>
    </location>
</feature>
<feature type="binding site" evidence="8">
    <location>
        <begin position="310"/>
        <end position="312"/>
    </location>
    <ligand>
        <name>GTP</name>
        <dbReference type="ChEBI" id="CHEBI:37565"/>
    </ligand>
</feature>
<dbReference type="CDD" id="cd01898">
    <property type="entry name" value="Obg"/>
    <property type="match status" value="1"/>
</dbReference>
<comment type="function">
    <text evidence="8">An essential GTPase which binds GTP, GDP and possibly (p)ppGpp with moderate affinity, with high nucleotide exchange rates and a fairly low GTP hydrolysis rate. Plays a role in control of the cell cycle, stress response, ribosome biogenesis and in those bacteria that undergo differentiation, in morphogenesis control.</text>
</comment>
<evidence type="ECO:0000256" key="3">
    <source>
        <dbReference type="ARBA" id="ARBA00022723"/>
    </source>
</evidence>
<comment type="similarity">
    <text evidence="1 8">Belongs to the TRAFAC class OBG-HflX-like GTPase superfamily. OBG GTPase family.</text>
</comment>
<feature type="binding site" evidence="8">
    <location>
        <begin position="216"/>
        <end position="219"/>
    </location>
    <ligand>
        <name>GTP</name>
        <dbReference type="ChEBI" id="CHEBI:37565"/>
    </ligand>
</feature>
<dbReference type="Gene3D" id="2.70.210.12">
    <property type="entry name" value="GTP1/OBG domain"/>
    <property type="match status" value="1"/>
</dbReference>
<dbReference type="EC" id="3.6.5.-" evidence="8"/>
<sequence length="395" mass="44178">MAESNFVDYVKIYCRSGKGGRGSMHLRHVKYNPNGGPDGGDGGHGGSIYLRGNHNYWTLLHLKFQRHVFAEHGGNGGRDKCHGKDGKDIYIDVPCGTVVYNAETGKYVCDVMHDGQEVLLLKGGRGGLGNFQFRSATNQCPRYAQPGEPMEEMTIILELKLLADVGLVGLPNAGKSTLLSAVSSARPKIANYPFTTLEPSLGIVDYRDHKSFVMADIPGIIEGASEGKGLGLRFLRHIERNSLLLFMVPGDTDDIKREYELLKNELEKFNPEMLDKHRVLAVTKCDLLDDELMDMLRETLPDDLPVVFISSVTGLGIQELKDTLWQELNSESNKLQNITAEDTLVHRDKDMTRFMAEMKAEGEDDIIYIDNDDIEDIDDVEDLDDFEYEEEADNE</sequence>
<evidence type="ECO:0000259" key="10">
    <source>
        <dbReference type="PROSITE" id="PS51883"/>
    </source>
</evidence>
<keyword evidence="5 8" id="KW-0378">Hydrolase</keyword>
<evidence type="ECO:0000256" key="8">
    <source>
        <dbReference type="HAMAP-Rule" id="MF_01454"/>
    </source>
</evidence>
<dbReference type="InterPro" id="IPR006169">
    <property type="entry name" value="GTP1_OBG_dom"/>
</dbReference>
<dbReference type="GO" id="GO:0005737">
    <property type="term" value="C:cytoplasm"/>
    <property type="evidence" value="ECO:0007669"/>
    <property type="project" value="UniProtKB-SubCell"/>
</dbReference>
<dbReference type="GO" id="GO:0043022">
    <property type="term" value="F:ribosome binding"/>
    <property type="evidence" value="ECO:0007669"/>
    <property type="project" value="UniProtKB-ARBA"/>
</dbReference>
<keyword evidence="4 8" id="KW-0547">Nucleotide-binding</keyword>
<protein>
    <recommendedName>
        <fullName evidence="8">GTPase Obg</fullName>
        <ecNumber evidence="8">3.6.5.-</ecNumber>
    </recommendedName>
    <alternativeName>
        <fullName evidence="8">GTP-binding protein Obg</fullName>
    </alternativeName>
</protein>
<dbReference type="NCBIfam" id="NF008955">
    <property type="entry name" value="PRK12297.1"/>
    <property type="match status" value="1"/>
</dbReference>
<name>A0A3R6JE84_9BACT</name>
<comment type="subunit">
    <text evidence="8">Monomer.</text>
</comment>
<dbReference type="InterPro" id="IPR027417">
    <property type="entry name" value="P-loop_NTPase"/>
</dbReference>
<dbReference type="GO" id="GO:0000287">
    <property type="term" value="F:magnesium ion binding"/>
    <property type="evidence" value="ECO:0007669"/>
    <property type="project" value="InterPro"/>
</dbReference>
<evidence type="ECO:0000313" key="12">
    <source>
        <dbReference type="Proteomes" id="UP000286598"/>
    </source>
</evidence>
<dbReference type="PROSITE" id="PS51883">
    <property type="entry name" value="OBG"/>
    <property type="match status" value="1"/>
</dbReference>
<evidence type="ECO:0000256" key="4">
    <source>
        <dbReference type="ARBA" id="ARBA00022741"/>
    </source>
</evidence>
<feature type="binding site" evidence="8">
    <location>
        <begin position="169"/>
        <end position="176"/>
    </location>
    <ligand>
        <name>GTP</name>
        <dbReference type="ChEBI" id="CHEBI:37565"/>
    </ligand>
</feature>
<dbReference type="PIRSF" id="PIRSF002401">
    <property type="entry name" value="GTP_bd_Obg/CgtA"/>
    <property type="match status" value="1"/>
</dbReference>
<dbReference type="InterPro" id="IPR031167">
    <property type="entry name" value="G_OBG"/>
</dbReference>
<dbReference type="InterPro" id="IPR045086">
    <property type="entry name" value="OBG_GTPase"/>
</dbReference>
<evidence type="ECO:0000313" key="11">
    <source>
        <dbReference type="EMBL" id="RHK52654.1"/>
    </source>
</evidence>
<feature type="binding site" evidence="8">
    <location>
        <begin position="194"/>
        <end position="198"/>
    </location>
    <ligand>
        <name>GTP</name>
        <dbReference type="ChEBI" id="CHEBI:37565"/>
    </ligand>
</feature>
<gene>
    <name evidence="8" type="primary">obg</name>
    <name evidence="11" type="ORF">DW060_01630</name>
</gene>
<dbReference type="FunFam" id="2.70.210.12:FF:000001">
    <property type="entry name" value="GTPase Obg"/>
    <property type="match status" value="1"/>
</dbReference>
<dbReference type="Gene3D" id="3.40.50.300">
    <property type="entry name" value="P-loop containing nucleotide triphosphate hydrolases"/>
    <property type="match status" value="1"/>
</dbReference>
<dbReference type="GO" id="GO:0003924">
    <property type="term" value="F:GTPase activity"/>
    <property type="evidence" value="ECO:0007669"/>
    <property type="project" value="UniProtKB-UniRule"/>
</dbReference>
<dbReference type="NCBIfam" id="TIGR02729">
    <property type="entry name" value="Obg_CgtA"/>
    <property type="match status" value="1"/>
</dbReference>
<evidence type="ECO:0000256" key="6">
    <source>
        <dbReference type="ARBA" id="ARBA00022842"/>
    </source>
</evidence>
<dbReference type="PANTHER" id="PTHR11702">
    <property type="entry name" value="DEVELOPMENTALLY REGULATED GTP-BINDING PROTEIN-RELATED"/>
    <property type="match status" value="1"/>
</dbReference>
<comment type="subcellular location">
    <subcellularLocation>
        <location evidence="8">Cytoplasm</location>
    </subcellularLocation>
</comment>
<feature type="binding site" evidence="8">
    <location>
        <position position="196"/>
    </location>
    <ligand>
        <name>Mg(2+)</name>
        <dbReference type="ChEBI" id="CHEBI:18420"/>
    </ligand>
</feature>
<feature type="binding site" evidence="8">
    <location>
        <position position="176"/>
    </location>
    <ligand>
        <name>Mg(2+)</name>
        <dbReference type="ChEBI" id="CHEBI:18420"/>
    </ligand>
</feature>
<dbReference type="PROSITE" id="PS00905">
    <property type="entry name" value="GTP1_OBG"/>
    <property type="match status" value="1"/>
</dbReference>
<dbReference type="GO" id="GO:0005525">
    <property type="term" value="F:GTP binding"/>
    <property type="evidence" value="ECO:0007669"/>
    <property type="project" value="UniProtKB-UniRule"/>
</dbReference>
<keyword evidence="2 8" id="KW-0963">Cytoplasm</keyword>
<dbReference type="HAMAP" id="MF_01454">
    <property type="entry name" value="GTPase_Obg"/>
    <property type="match status" value="1"/>
</dbReference>
<evidence type="ECO:0000259" key="9">
    <source>
        <dbReference type="PROSITE" id="PS51710"/>
    </source>
</evidence>
<dbReference type="PRINTS" id="PR00326">
    <property type="entry name" value="GTP1OBG"/>
</dbReference>
<dbReference type="Proteomes" id="UP000286598">
    <property type="component" value="Unassembled WGS sequence"/>
</dbReference>
<feature type="domain" description="Obg" evidence="10">
    <location>
        <begin position="4"/>
        <end position="162"/>
    </location>
</feature>
<keyword evidence="12" id="KW-1185">Reference proteome</keyword>